<dbReference type="GO" id="GO:0016301">
    <property type="term" value="F:kinase activity"/>
    <property type="evidence" value="ECO:0007669"/>
    <property type="project" value="UniProtKB-KW"/>
</dbReference>
<keyword evidence="2" id="KW-0808">Transferase</keyword>
<dbReference type="PANTHER" id="PTHR43085">
    <property type="entry name" value="HEXOKINASE FAMILY MEMBER"/>
    <property type="match status" value="1"/>
</dbReference>
<dbReference type="Gene3D" id="3.40.1190.20">
    <property type="match status" value="1"/>
</dbReference>
<feature type="domain" description="Carbohydrate kinase PfkB" evidence="4">
    <location>
        <begin position="24"/>
        <end position="284"/>
    </location>
</feature>
<organism evidence="5 6">
    <name type="scientific">Plebeiibacterium marinum</name>
    <dbReference type="NCBI Taxonomy" id="2992111"/>
    <lineage>
        <taxon>Bacteria</taxon>
        <taxon>Pseudomonadati</taxon>
        <taxon>Bacteroidota</taxon>
        <taxon>Bacteroidia</taxon>
        <taxon>Marinilabiliales</taxon>
        <taxon>Marinilabiliaceae</taxon>
        <taxon>Plebeiibacterium</taxon>
    </lineage>
</organism>
<evidence type="ECO:0000256" key="3">
    <source>
        <dbReference type="ARBA" id="ARBA00022777"/>
    </source>
</evidence>
<evidence type="ECO:0000313" key="5">
    <source>
        <dbReference type="EMBL" id="MCW3804768.1"/>
    </source>
</evidence>
<dbReference type="Pfam" id="PF00294">
    <property type="entry name" value="PfkB"/>
    <property type="match status" value="1"/>
</dbReference>
<evidence type="ECO:0000259" key="4">
    <source>
        <dbReference type="Pfam" id="PF00294"/>
    </source>
</evidence>
<comment type="caution">
    <text evidence="5">The sequence shown here is derived from an EMBL/GenBank/DDBJ whole genome shotgun (WGS) entry which is preliminary data.</text>
</comment>
<dbReference type="PROSITE" id="PS00583">
    <property type="entry name" value="PFKB_KINASES_1"/>
    <property type="match status" value="1"/>
</dbReference>
<dbReference type="InterPro" id="IPR050306">
    <property type="entry name" value="PfkB_Carbo_kinase"/>
</dbReference>
<evidence type="ECO:0000256" key="2">
    <source>
        <dbReference type="ARBA" id="ARBA00022679"/>
    </source>
</evidence>
<dbReference type="EMBL" id="JAPDPI010000005">
    <property type="protein sequence ID" value="MCW3804768.1"/>
    <property type="molecule type" value="Genomic_DNA"/>
</dbReference>
<accession>A0AAE3MBC9</accession>
<dbReference type="InterPro" id="IPR029056">
    <property type="entry name" value="Ribokinase-like"/>
</dbReference>
<dbReference type="Proteomes" id="UP001207408">
    <property type="component" value="Unassembled WGS sequence"/>
</dbReference>
<dbReference type="RefSeq" id="WP_301197990.1">
    <property type="nucleotide sequence ID" value="NZ_JAPDPI010000005.1"/>
</dbReference>
<dbReference type="CDD" id="cd01167">
    <property type="entry name" value="bac_FRK"/>
    <property type="match status" value="1"/>
</dbReference>
<evidence type="ECO:0000256" key="1">
    <source>
        <dbReference type="ARBA" id="ARBA00010688"/>
    </source>
</evidence>
<dbReference type="SUPFAM" id="SSF53613">
    <property type="entry name" value="Ribokinase-like"/>
    <property type="match status" value="1"/>
</dbReference>
<dbReference type="AlphaFoldDB" id="A0AAE3MBC9"/>
<keyword evidence="6" id="KW-1185">Reference proteome</keyword>
<name>A0AAE3MBC9_9BACT</name>
<dbReference type="PROSITE" id="PS00584">
    <property type="entry name" value="PFKB_KINASES_2"/>
    <property type="match status" value="1"/>
</dbReference>
<dbReference type="InterPro" id="IPR011611">
    <property type="entry name" value="PfkB_dom"/>
</dbReference>
<keyword evidence="3 5" id="KW-0418">Kinase</keyword>
<reference evidence="5" key="1">
    <citation type="submission" date="2022-10" db="EMBL/GenBank/DDBJ databases">
        <authorList>
            <person name="Yu W.X."/>
        </authorList>
    </citation>
    <scope>NUCLEOTIDE SEQUENCE</scope>
    <source>
        <strain evidence="5">D04</strain>
    </source>
</reference>
<proteinExistence type="inferred from homology"/>
<dbReference type="PANTHER" id="PTHR43085:SF57">
    <property type="entry name" value="CARBOHYDRATE KINASE PFKB DOMAIN-CONTAINING PROTEIN"/>
    <property type="match status" value="1"/>
</dbReference>
<comment type="similarity">
    <text evidence="1">Belongs to the carbohydrate kinase PfkB family.</text>
</comment>
<gene>
    <name evidence="5" type="ORF">OM074_03960</name>
</gene>
<sequence>MVLKEKKILCIGEVLWDMLPTGAKPGGAPMNVALHLKNIGLNVQIASRVGNDEQGQKLIDFLEQSGLSTDLIQIDDHLPTSEVLVNLDNKDQASYTICEPVAWDAIEFTPELEKVANESDVLIYGSLASRNSVTCDAIMKCIDRVDFKIIDVNLRPPYDRQEIVEPLIARANFIKLNDDEMREVGRWYNLTDKSEESLMSWLGEKSGVDTICMTKGPEGSVLLDKGEFHKHSGYQVETIDSVGAGDAFLAGFISSYLQDNDPIEALYFASATGAYVASKEGATPAYDLEQIKSIFTNL</sequence>
<evidence type="ECO:0000313" key="6">
    <source>
        <dbReference type="Proteomes" id="UP001207408"/>
    </source>
</evidence>
<protein>
    <submittedName>
        <fullName evidence="5">Carbohydrate kinase</fullName>
    </submittedName>
</protein>
<dbReference type="InterPro" id="IPR002173">
    <property type="entry name" value="Carboh/pur_kinase_PfkB_CS"/>
</dbReference>